<dbReference type="AlphaFoldDB" id="A0A8D8YPA8"/>
<protein>
    <submittedName>
        <fullName evidence="2">Uncharacterized protein</fullName>
    </submittedName>
</protein>
<name>A0A8D8YPA8_9HEMI</name>
<reference evidence="2" key="1">
    <citation type="submission" date="2021-05" db="EMBL/GenBank/DDBJ databases">
        <authorList>
            <person name="Alioto T."/>
            <person name="Alioto T."/>
            <person name="Gomez Garrido J."/>
        </authorList>
    </citation>
    <scope>NUCLEOTIDE SEQUENCE</scope>
</reference>
<keyword evidence="1" id="KW-1133">Transmembrane helix</keyword>
<accession>A0A8D8YPA8</accession>
<keyword evidence="1" id="KW-0472">Membrane</keyword>
<organism evidence="2">
    <name type="scientific">Cacopsylla melanoneura</name>
    <dbReference type="NCBI Taxonomy" id="428564"/>
    <lineage>
        <taxon>Eukaryota</taxon>
        <taxon>Metazoa</taxon>
        <taxon>Ecdysozoa</taxon>
        <taxon>Arthropoda</taxon>
        <taxon>Hexapoda</taxon>
        <taxon>Insecta</taxon>
        <taxon>Pterygota</taxon>
        <taxon>Neoptera</taxon>
        <taxon>Paraneoptera</taxon>
        <taxon>Hemiptera</taxon>
        <taxon>Sternorrhyncha</taxon>
        <taxon>Psylloidea</taxon>
        <taxon>Psyllidae</taxon>
        <taxon>Psyllinae</taxon>
        <taxon>Cacopsylla</taxon>
    </lineage>
</organism>
<keyword evidence="1" id="KW-0812">Transmembrane</keyword>
<evidence type="ECO:0000256" key="1">
    <source>
        <dbReference type="SAM" id="Phobius"/>
    </source>
</evidence>
<sequence>MDTYYFLSPLSPSQPFLLSPMPPPRLINYFFLLLFQIPPSHLYRTCLLLLFLLIFILLNQFSFQYIIVPFFFHHIRLFSNPLLRQILHRHHFGPFHSSLVTTRPEVFLLVLGSTPAPGPRRGTARPFRSTTWFTRFISLCL</sequence>
<feature type="transmembrane region" description="Helical" evidence="1">
    <location>
        <begin position="16"/>
        <end position="35"/>
    </location>
</feature>
<evidence type="ECO:0000313" key="2">
    <source>
        <dbReference type="EMBL" id="CAG6732061.1"/>
    </source>
</evidence>
<dbReference type="EMBL" id="HBUF01385595">
    <property type="protein sequence ID" value="CAG6732061.1"/>
    <property type="molecule type" value="Transcribed_RNA"/>
</dbReference>
<proteinExistence type="predicted"/>
<feature type="transmembrane region" description="Helical" evidence="1">
    <location>
        <begin position="47"/>
        <end position="72"/>
    </location>
</feature>